<dbReference type="RefSeq" id="WP_002652802.1">
    <property type="nucleotide sequence ID" value="NZ_CH672376.1"/>
</dbReference>
<protein>
    <submittedName>
        <fullName evidence="2">Uncharacterized protein</fullName>
    </submittedName>
</protein>
<dbReference type="Proteomes" id="UP000004358">
    <property type="component" value="Unassembled WGS sequence"/>
</dbReference>
<name>A3ZUZ6_9BACT</name>
<accession>A3ZUZ6</accession>
<proteinExistence type="predicted"/>
<evidence type="ECO:0000313" key="2">
    <source>
        <dbReference type="EMBL" id="EAQ79732.1"/>
    </source>
</evidence>
<evidence type="ECO:0000256" key="1">
    <source>
        <dbReference type="SAM" id="MobiDB-lite"/>
    </source>
</evidence>
<evidence type="ECO:0000313" key="3">
    <source>
        <dbReference type="Proteomes" id="UP000004358"/>
    </source>
</evidence>
<feature type="region of interest" description="Disordered" evidence="1">
    <location>
        <begin position="196"/>
        <end position="217"/>
    </location>
</feature>
<dbReference type="HOGENOM" id="CLU_1018053_0_0_0"/>
<sequence>MREVSKAESAESSNPMKQLDELFDSLTRNLRSSQFLVRQGGFGRENFSELYASILVECAGRMGRLRFLYYEACSEYLYPSHVEIFGARPIHLFGSCDAGDYHEFAFEYCQHALEGIIGSLNDRLLPYLAICEPITIAQVMSGDFESLAGWSSKQYEIPVLDEHFATADLFRIEKYMQREYNLALKLAADRLEKQRSLSDRYKEPQEPTGAKSDSSDAASVVITTKEAKDLTGAIDYRTLKKRIESLGGKKLEGQNQWQVPSSDWRAFQLKKVL</sequence>
<feature type="compositionally biased region" description="Basic and acidic residues" evidence="1">
    <location>
        <begin position="196"/>
        <end position="205"/>
    </location>
</feature>
<organism evidence="2 3">
    <name type="scientific">Blastopirellula marina DSM 3645</name>
    <dbReference type="NCBI Taxonomy" id="314230"/>
    <lineage>
        <taxon>Bacteria</taxon>
        <taxon>Pseudomonadati</taxon>
        <taxon>Planctomycetota</taxon>
        <taxon>Planctomycetia</taxon>
        <taxon>Pirellulales</taxon>
        <taxon>Pirellulaceae</taxon>
        <taxon>Blastopirellula</taxon>
    </lineage>
</organism>
<comment type="caution">
    <text evidence="2">The sequence shown here is derived from an EMBL/GenBank/DDBJ whole genome shotgun (WGS) entry which is preliminary data.</text>
</comment>
<reference evidence="2 3" key="1">
    <citation type="submission" date="2006-02" db="EMBL/GenBank/DDBJ databases">
        <authorList>
            <person name="Amann R."/>
            <person name="Ferriera S."/>
            <person name="Johnson J."/>
            <person name="Kravitz S."/>
            <person name="Halpern A."/>
            <person name="Remington K."/>
            <person name="Beeson K."/>
            <person name="Tran B."/>
            <person name="Rogers Y.-H."/>
            <person name="Friedman R."/>
            <person name="Venter J.C."/>
        </authorList>
    </citation>
    <scope>NUCLEOTIDE SEQUENCE [LARGE SCALE GENOMIC DNA]</scope>
    <source>
        <strain evidence="2 3">DSM 3645</strain>
    </source>
</reference>
<dbReference type="EMBL" id="AANZ01000013">
    <property type="protein sequence ID" value="EAQ79732.1"/>
    <property type="molecule type" value="Genomic_DNA"/>
</dbReference>
<gene>
    <name evidence="2" type="ORF">DSM3645_24525</name>
</gene>
<dbReference type="AlphaFoldDB" id="A3ZUZ6"/>
<dbReference type="STRING" id="314230.DSM3645_24525"/>